<keyword evidence="3 6" id="KW-0815">Transposition</keyword>
<organism evidence="8 9">
    <name type="scientific">Catellatospora aurea</name>
    <dbReference type="NCBI Taxonomy" id="1337874"/>
    <lineage>
        <taxon>Bacteria</taxon>
        <taxon>Bacillati</taxon>
        <taxon>Actinomycetota</taxon>
        <taxon>Actinomycetes</taxon>
        <taxon>Micromonosporales</taxon>
        <taxon>Micromonosporaceae</taxon>
        <taxon>Catellatospora</taxon>
    </lineage>
</organism>
<evidence type="ECO:0000313" key="9">
    <source>
        <dbReference type="Proteomes" id="UP001596392"/>
    </source>
</evidence>
<name>A0ABW2H810_9ACTN</name>
<dbReference type="PANTHER" id="PTHR33217">
    <property type="entry name" value="TRANSPOSASE FOR INSERTION SEQUENCE ELEMENT IS1081"/>
    <property type="match status" value="1"/>
</dbReference>
<feature type="compositionally biased region" description="Basic and acidic residues" evidence="7">
    <location>
        <begin position="68"/>
        <end position="79"/>
    </location>
</feature>
<evidence type="ECO:0000256" key="3">
    <source>
        <dbReference type="ARBA" id="ARBA00022578"/>
    </source>
</evidence>
<sequence>MSKEEITQELATAEEPVVGSGVAVPAEQRWAEELLAQARADGLKLVGPGGLLAGITRRGLETALETELSDHLGHEKGDPAGRGAPNERNGHSAKTVLTDLGPVRIKVPRDRAGTFEPQVVPKHARRVGGFDEAILSLYAQGPDRGRDPGAPGRGLLRRGVA</sequence>
<dbReference type="InterPro" id="IPR001207">
    <property type="entry name" value="Transposase_mutator"/>
</dbReference>
<dbReference type="Proteomes" id="UP001596392">
    <property type="component" value="Unassembled WGS sequence"/>
</dbReference>
<evidence type="ECO:0000256" key="6">
    <source>
        <dbReference type="RuleBase" id="RU365089"/>
    </source>
</evidence>
<evidence type="ECO:0000256" key="4">
    <source>
        <dbReference type="ARBA" id="ARBA00023125"/>
    </source>
</evidence>
<comment type="similarity">
    <text evidence="2 6">Belongs to the transposase mutator family.</text>
</comment>
<evidence type="ECO:0000313" key="8">
    <source>
        <dbReference type="EMBL" id="MFC7247102.1"/>
    </source>
</evidence>
<feature type="region of interest" description="Disordered" evidence="7">
    <location>
        <begin position="139"/>
        <end position="161"/>
    </location>
</feature>
<keyword evidence="5 6" id="KW-0233">DNA recombination</keyword>
<evidence type="ECO:0000256" key="7">
    <source>
        <dbReference type="SAM" id="MobiDB-lite"/>
    </source>
</evidence>
<accession>A0ABW2H810</accession>
<protein>
    <recommendedName>
        <fullName evidence="6">Mutator family transposase</fullName>
    </recommendedName>
</protein>
<keyword evidence="6" id="KW-0814">Transposable element</keyword>
<gene>
    <name evidence="8" type="ORF">ACFQO7_31890</name>
</gene>
<dbReference type="Pfam" id="PF00872">
    <property type="entry name" value="Transposase_mut"/>
    <property type="match status" value="1"/>
</dbReference>
<dbReference type="EMBL" id="JBHTAC010000050">
    <property type="protein sequence ID" value="MFC7247102.1"/>
    <property type="molecule type" value="Genomic_DNA"/>
</dbReference>
<keyword evidence="9" id="KW-1185">Reference proteome</keyword>
<proteinExistence type="inferred from homology"/>
<dbReference type="RefSeq" id="WP_376809860.1">
    <property type="nucleotide sequence ID" value="NZ_JBHTAC010000050.1"/>
</dbReference>
<dbReference type="PANTHER" id="PTHR33217:SF8">
    <property type="entry name" value="MUTATOR FAMILY TRANSPOSASE"/>
    <property type="match status" value="1"/>
</dbReference>
<comment type="caution">
    <text evidence="8">The sequence shown here is derived from an EMBL/GenBank/DDBJ whole genome shotgun (WGS) entry which is preliminary data.</text>
</comment>
<reference evidence="9" key="1">
    <citation type="journal article" date="2019" name="Int. J. Syst. Evol. Microbiol.">
        <title>The Global Catalogue of Microorganisms (GCM) 10K type strain sequencing project: providing services to taxonomists for standard genome sequencing and annotation.</title>
        <authorList>
            <consortium name="The Broad Institute Genomics Platform"/>
            <consortium name="The Broad Institute Genome Sequencing Center for Infectious Disease"/>
            <person name="Wu L."/>
            <person name="Ma J."/>
        </authorList>
    </citation>
    <scope>NUCLEOTIDE SEQUENCE [LARGE SCALE GENOMIC DNA]</scope>
    <source>
        <strain evidence="9">CGMCC 1.9106</strain>
    </source>
</reference>
<feature type="region of interest" description="Disordered" evidence="7">
    <location>
        <begin position="66"/>
        <end position="100"/>
    </location>
</feature>
<evidence type="ECO:0000256" key="5">
    <source>
        <dbReference type="ARBA" id="ARBA00023172"/>
    </source>
</evidence>
<comment type="function">
    <text evidence="1 6">Required for the transposition of the insertion element.</text>
</comment>
<evidence type="ECO:0000256" key="2">
    <source>
        <dbReference type="ARBA" id="ARBA00010961"/>
    </source>
</evidence>
<keyword evidence="4 6" id="KW-0238">DNA-binding</keyword>
<feature type="compositionally biased region" description="Low complexity" evidence="7">
    <location>
        <begin position="148"/>
        <end position="161"/>
    </location>
</feature>
<evidence type="ECO:0000256" key="1">
    <source>
        <dbReference type="ARBA" id="ARBA00002190"/>
    </source>
</evidence>